<dbReference type="Proteomes" id="UP001207468">
    <property type="component" value="Unassembled WGS sequence"/>
</dbReference>
<evidence type="ECO:0000313" key="1">
    <source>
        <dbReference type="EMBL" id="KAI9511694.1"/>
    </source>
</evidence>
<name>A0ACC0UKV1_9AGAM</name>
<gene>
    <name evidence="1" type="ORF">F5148DRAFT_1373647</name>
</gene>
<evidence type="ECO:0000313" key="2">
    <source>
        <dbReference type="Proteomes" id="UP001207468"/>
    </source>
</evidence>
<accession>A0ACC0UKV1</accession>
<keyword evidence="2" id="KW-1185">Reference proteome</keyword>
<reference evidence="1" key="1">
    <citation type="submission" date="2021-03" db="EMBL/GenBank/DDBJ databases">
        <title>Evolutionary priming and transition to the ectomycorrhizal habit in an iconic lineage of mushroom-forming fungi: is preadaptation a requirement?</title>
        <authorList>
            <consortium name="DOE Joint Genome Institute"/>
            <person name="Looney B.P."/>
            <person name="Miyauchi S."/>
            <person name="Morin E."/>
            <person name="Drula E."/>
            <person name="Courty P.E."/>
            <person name="Chicoki N."/>
            <person name="Fauchery L."/>
            <person name="Kohler A."/>
            <person name="Kuo A."/>
            <person name="LaButti K."/>
            <person name="Pangilinan J."/>
            <person name="Lipzen A."/>
            <person name="Riley R."/>
            <person name="Andreopoulos W."/>
            <person name="He G."/>
            <person name="Johnson J."/>
            <person name="Barry K.W."/>
            <person name="Grigoriev I.V."/>
            <person name="Nagy L."/>
            <person name="Hibbett D."/>
            <person name="Henrissat B."/>
            <person name="Matheny P.B."/>
            <person name="Labbe J."/>
            <person name="Martin A.F."/>
        </authorList>
    </citation>
    <scope>NUCLEOTIDE SEQUENCE</scope>
    <source>
        <strain evidence="1">BPL698</strain>
    </source>
</reference>
<proteinExistence type="predicted"/>
<dbReference type="EMBL" id="JAGFNK010000018">
    <property type="protein sequence ID" value="KAI9511694.1"/>
    <property type="molecule type" value="Genomic_DNA"/>
</dbReference>
<comment type="caution">
    <text evidence="1">The sequence shown here is derived from an EMBL/GenBank/DDBJ whole genome shotgun (WGS) entry which is preliminary data.</text>
</comment>
<organism evidence="1 2">
    <name type="scientific">Russula earlei</name>
    <dbReference type="NCBI Taxonomy" id="71964"/>
    <lineage>
        <taxon>Eukaryota</taxon>
        <taxon>Fungi</taxon>
        <taxon>Dikarya</taxon>
        <taxon>Basidiomycota</taxon>
        <taxon>Agaricomycotina</taxon>
        <taxon>Agaricomycetes</taxon>
        <taxon>Russulales</taxon>
        <taxon>Russulaceae</taxon>
        <taxon>Russula</taxon>
    </lineage>
</organism>
<sequence>MAAKLDLFVYIIGMGNPFSVNIERSKTVDHLKEAISQRKPNDLKGVDADRLKLYQVDLPDDEDLEEAAKQASKTPLKVSSRLLSKIFQRDPLEERVSILVEVPEIGENSRETGSPFDGKITLESLLKRKLVSTSASRIGSPKVYRSIQTVPLERIRDDRPESDSLPPISLLYDGFGHFLDIYKGRHNTRASTKARGELEMAVDSFSERMTTLYNNEASRMVEGLLALNSIFSFRNRDCPPLKQGTIRNGRTDGHFLGPHGAVSCVVEFKNELADINSIPAVELVSCIAKSHTQAMKDQRGPFRWRVPCLGLTIVGPYVMFFGVLFLQDCWRVVSLTPMLSCIPSAVDGDDRESLYAAFYGALHLLRCIDNDIRLFVKGEGAIPHDVNLPYISALTRRDNKDAKLEFRIIGLHHDTQDYRHLYIAKTPDENIEIIVKFSRRYSIELHELCAHRRHAPKILGFQELPGGWFAIAMEYISSPVFPSSSQDLEGLCDELWKLMEEFHDRGLVHGDLREPNILYDGERMILLDFDWGGKVGDAMYPTGLLTTELTDGRAEDALSTISKDDDRRVLLNTINTIKNRKSS</sequence>
<protein>
    <submittedName>
        <fullName evidence="1">Uncharacterized protein</fullName>
    </submittedName>
</protein>